<dbReference type="SUPFAM" id="SSF48371">
    <property type="entry name" value="ARM repeat"/>
    <property type="match status" value="1"/>
</dbReference>
<evidence type="ECO:0000313" key="7">
    <source>
        <dbReference type="EMBL" id="KAH9323219.1"/>
    </source>
</evidence>
<evidence type="ECO:0000313" key="8">
    <source>
        <dbReference type="Proteomes" id="UP000824469"/>
    </source>
</evidence>
<dbReference type="PANTHER" id="PTHR23315">
    <property type="entry name" value="U BOX DOMAIN-CONTAINING"/>
    <property type="match status" value="1"/>
</dbReference>
<dbReference type="Proteomes" id="UP000824469">
    <property type="component" value="Unassembled WGS sequence"/>
</dbReference>
<dbReference type="EMBL" id="JAHRHJ020000003">
    <property type="protein sequence ID" value="KAH9323219.1"/>
    <property type="molecule type" value="Genomic_DNA"/>
</dbReference>
<dbReference type="EC" id="2.3.2.27" evidence="3"/>
<dbReference type="AlphaFoldDB" id="A0AA38GKD6"/>
<evidence type="ECO:0000256" key="2">
    <source>
        <dbReference type="ARBA" id="ARBA00004906"/>
    </source>
</evidence>
<evidence type="ECO:0000256" key="4">
    <source>
        <dbReference type="ARBA" id="ARBA00022679"/>
    </source>
</evidence>
<dbReference type="InterPro" id="IPR003613">
    <property type="entry name" value="Ubox_domain"/>
</dbReference>
<evidence type="ECO:0000259" key="6">
    <source>
        <dbReference type="PROSITE" id="PS51698"/>
    </source>
</evidence>
<feature type="domain" description="U-box" evidence="6">
    <location>
        <begin position="1"/>
        <end position="42"/>
    </location>
</feature>
<comment type="catalytic activity">
    <reaction evidence="1">
        <text>S-ubiquitinyl-[E2 ubiquitin-conjugating enzyme]-L-cysteine + [acceptor protein]-L-lysine = [E2 ubiquitin-conjugating enzyme]-L-cysteine + N(6)-ubiquitinyl-[acceptor protein]-L-lysine.</text>
        <dbReference type="EC" id="2.3.2.27"/>
    </reaction>
</comment>
<dbReference type="PROSITE" id="PS51698">
    <property type="entry name" value="U_BOX"/>
    <property type="match status" value="1"/>
</dbReference>
<gene>
    <name evidence="7" type="ORF">KI387_017858</name>
</gene>
<feature type="non-terminal residue" evidence="7">
    <location>
        <position position="253"/>
    </location>
</feature>
<dbReference type="SUPFAM" id="SSF57850">
    <property type="entry name" value="RING/U-box"/>
    <property type="match status" value="1"/>
</dbReference>
<dbReference type="InterPro" id="IPR011989">
    <property type="entry name" value="ARM-like"/>
</dbReference>
<sequence length="253" mass="28100">KWFREGHDTCPKTQQKLAHLCLTPNYCVKGLIASWCEQNEIKCPDPPTTSPPLTDWRWDLANFGSIKSVDVVRLKEVKVVPVEDTQISGTVEDDKGRFSAGTFSSSYYCDSPIMLRNEGSGETEDKNLTWNHDIVESQTIEEDPYKKYESLPASLSGPSLELHWRATEEIREMSKDDDEARSYMGSNGFLHTIVNFLRSAVDASNTQALEIGALALFNISVNNNRNKAAILAAGTVPLLLEILESETSEAAVA</sequence>
<dbReference type="GO" id="GO:0061630">
    <property type="term" value="F:ubiquitin protein ligase activity"/>
    <property type="evidence" value="ECO:0007669"/>
    <property type="project" value="UniProtKB-EC"/>
</dbReference>
<dbReference type="GO" id="GO:0016567">
    <property type="term" value="P:protein ubiquitination"/>
    <property type="evidence" value="ECO:0007669"/>
    <property type="project" value="InterPro"/>
</dbReference>
<organism evidence="7 8">
    <name type="scientific">Taxus chinensis</name>
    <name type="common">Chinese yew</name>
    <name type="synonym">Taxus wallichiana var. chinensis</name>
    <dbReference type="NCBI Taxonomy" id="29808"/>
    <lineage>
        <taxon>Eukaryota</taxon>
        <taxon>Viridiplantae</taxon>
        <taxon>Streptophyta</taxon>
        <taxon>Embryophyta</taxon>
        <taxon>Tracheophyta</taxon>
        <taxon>Spermatophyta</taxon>
        <taxon>Pinopsida</taxon>
        <taxon>Pinidae</taxon>
        <taxon>Conifers II</taxon>
        <taxon>Cupressales</taxon>
        <taxon>Taxaceae</taxon>
        <taxon>Taxus</taxon>
    </lineage>
</organism>
<keyword evidence="5" id="KW-0833">Ubl conjugation pathway</keyword>
<keyword evidence="8" id="KW-1185">Reference proteome</keyword>
<dbReference type="PANTHER" id="PTHR23315:SF284">
    <property type="entry name" value="U-BOX DOMAIN-CONTAINING PROTEIN 7"/>
    <property type="match status" value="1"/>
</dbReference>
<reference evidence="7 8" key="1">
    <citation type="journal article" date="2021" name="Nat. Plants">
        <title>The Taxus genome provides insights into paclitaxel biosynthesis.</title>
        <authorList>
            <person name="Xiong X."/>
            <person name="Gou J."/>
            <person name="Liao Q."/>
            <person name="Li Y."/>
            <person name="Zhou Q."/>
            <person name="Bi G."/>
            <person name="Li C."/>
            <person name="Du R."/>
            <person name="Wang X."/>
            <person name="Sun T."/>
            <person name="Guo L."/>
            <person name="Liang H."/>
            <person name="Lu P."/>
            <person name="Wu Y."/>
            <person name="Zhang Z."/>
            <person name="Ro D.K."/>
            <person name="Shang Y."/>
            <person name="Huang S."/>
            <person name="Yan J."/>
        </authorList>
    </citation>
    <scope>NUCLEOTIDE SEQUENCE [LARGE SCALE GENOMIC DNA]</scope>
    <source>
        <strain evidence="7">Ta-2019</strain>
    </source>
</reference>
<comment type="caution">
    <text evidence="7">The sequence shown here is derived from an EMBL/GenBank/DDBJ whole genome shotgun (WGS) entry which is preliminary data.</text>
</comment>
<accession>A0AA38GKD6</accession>
<name>A0AA38GKD6_TAXCH</name>
<comment type="pathway">
    <text evidence="2">Protein modification; protein ubiquitination.</text>
</comment>
<protein>
    <recommendedName>
        <fullName evidence="3">RING-type E3 ubiquitin transferase</fullName>
        <ecNumber evidence="3">2.3.2.27</ecNumber>
    </recommendedName>
</protein>
<keyword evidence="4" id="KW-0808">Transferase</keyword>
<dbReference type="InterPro" id="IPR016024">
    <property type="entry name" value="ARM-type_fold"/>
</dbReference>
<proteinExistence type="predicted"/>
<evidence type="ECO:0000256" key="1">
    <source>
        <dbReference type="ARBA" id="ARBA00000900"/>
    </source>
</evidence>
<evidence type="ECO:0000256" key="5">
    <source>
        <dbReference type="ARBA" id="ARBA00022786"/>
    </source>
</evidence>
<feature type="non-terminal residue" evidence="7">
    <location>
        <position position="1"/>
    </location>
</feature>
<dbReference type="Gene3D" id="3.30.40.10">
    <property type="entry name" value="Zinc/RING finger domain, C3HC4 (zinc finger)"/>
    <property type="match status" value="1"/>
</dbReference>
<evidence type="ECO:0000256" key="3">
    <source>
        <dbReference type="ARBA" id="ARBA00012483"/>
    </source>
</evidence>
<dbReference type="InterPro" id="IPR013083">
    <property type="entry name" value="Znf_RING/FYVE/PHD"/>
</dbReference>
<dbReference type="Gene3D" id="1.25.10.10">
    <property type="entry name" value="Leucine-rich Repeat Variant"/>
    <property type="match status" value="1"/>
</dbReference>